<dbReference type="Proteomes" id="UP001460888">
    <property type="component" value="Unassembled WGS sequence"/>
</dbReference>
<dbReference type="CDD" id="cd02440">
    <property type="entry name" value="AdoMet_MTases"/>
    <property type="match status" value="1"/>
</dbReference>
<protein>
    <recommendedName>
        <fullName evidence="3">Ribosomal RNA small subunit methyltransferase D</fullName>
        <ecNumber evidence="3">2.1.1.171</ecNumber>
    </recommendedName>
</protein>
<organism evidence="4 5">
    <name type="scientific">Salinisphaera dokdonensis CL-ES53</name>
    <dbReference type="NCBI Taxonomy" id="1304272"/>
    <lineage>
        <taxon>Bacteria</taxon>
        <taxon>Pseudomonadati</taxon>
        <taxon>Pseudomonadota</taxon>
        <taxon>Gammaproteobacteria</taxon>
        <taxon>Salinisphaerales</taxon>
        <taxon>Salinisphaeraceae</taxon>
        <taxon>Salinisphaera</taxon>
    </lineage>
</organism>
<accession>A0ABV2B582</accession>
<dbReference type="SUPFAM" id="SSF53335">
    <property type="entry name" value="S-adenosyl-L-methionine-dependent methyltransferases"/>
    <property type="match status" value="1"/>
</dbReference>
<dbReference type="EC" id="2.1.1.171" evidence="3"/>
<evidence type="ECO:0000313" key="5">
    <source>
        <dbReference type="Proteomes" id="UP001460888"/>
    </source>
</evidence>
<dbReference type="Gene3D" id="3.40.50.150">
    <property type="entry name" value="Vaccinia Virus protein VP39"/>
    <property type="match status" value="1"/>
</dbReference>
<dbReference type="InterPro" id="IPR004398">
    <property type="entry name" value="RNA_MeTrfase_RsmD"/>
</dbReference>
<keyword evidence="1 3" id="KW-0489">Methyltransferase</keyword>
<dbReference type="PANTHER" id="PTHR43542:SF1">
    <property type="entry name" value="METHYLTRANSFERASE"/>
    <property type="match status" value="1"/>
</dbReference>
<gene>
    <name evidence="4" type="ORF">SADO_16318</name>
</gene>
<evidence type="ECO:0000256" key="3">
    <source>
        <dbReference type="PIRNR" id="PIRNR004553"/>
    </source>
</evidence>
<keyword evidence="3" id="KW-0698">rRNA processing</keyword>
<proteinExistence type="inferred from homology"/>
<evidence type="ECO:0000313" key="4">
    <source>
        <dbReference type="EMBL" id="MES1930825.1"/>
    </source>
</evidence>
<dbReference type="GO" id="GO:0008168">
    <property type="term" value="F:methyltransferase activity"/>
    <property type="evidence" value="ECO:0007669"/>
    <property type="project" value="UniProtKB-KW"/>
</dbReference>
<keyword evidence="3" id="KW-0949">S-adenosyl-L-methionine</keyword>
<sequence>MGRRNPARRRPRGVESTIRIIGGEWRGRRLPVTIAEGLRPTPDRVRETLFNWLAPRIEGARCLDLFAGTGALGIEALSRGAAHVQFIDSDREAIASIRRTLDTLGAGERATLTQGDALCTPLGTSGSRIAPEIVFIDPPFAGHLHGAALDAIFAALAPNARVYLEYPAADQATIESLLAGRARILREKRAGQVGYCLAEPSGDGEDERQPQTP</sequence>
<dbReference type="Pfam" id="PF03602">
    <property type="entry name" value="Cons_hypoth95"/>
    <property type="match status" value="1"/>
</dbReference>
<evidence type="ECO:0000256" key="2">
    <source>
        <dbReference type="ARBA" id="ARBA00022679"/>
    </source>
</evidence>
<comment type="similarity">
    <text evidence="3">Belongs to the methyltransferase superfamily. RsmD family.</text>
</comment>
<comment type="function">
    <text evidence="3">Specifically methylates the guanine in position 966 of 16S rRNA in the assembled 30S particle.</text>
</comment>
<dbReference type="InterPro" id="IPR029063">
    <property type="entry name" value="SAM-dependent_MTases_sf"/>
</dbReference>
<dbReference type="NCBIfam" id="TIGR00095">
    <property type="entry name" value="16S rRNA (guanine(966)-N(2))-methyltransferase RsmD"/>
    <property type="match status" value="1"/>
</dbReference>
<keyword evidence="5" id="KW-1185">Reference proteome</keyword>
<dbReference type="GO" id="GO:0032259">
    <property type="term" value="P:methylation"/>
    <property type="evidence" value="ECO:0007669"/>
    <property type="project" value="UniProtKB-KW"/>
</dbReference>
<dbReference type="RefSeq" id="WP_353113413.1">
    <property type="nucleotide sequence ID" value="NZ_APND01000007.1"/>
</dbReference>
<comment type="catalytic activity">
    <reaction evidence="3">
        <text>guanosine(966) in 16S rRNA + S-adenosyl-L-methionine = N(2)-methylguanosine(966) in 16S rRNA + S-adenosyl-L-homocysteine + H(+)</text>
        <dbReference type="Rhea" id="RHEA:23548"/>
        <dbReference type="Rhea" id="RHEA-COMP:10211"/>
        <dbReference type="Rhea" id="RHEA-COMP:10212"/>
        <dbReference type="ChEBI" id="CHEBI:15378"/>
        <dbReference type="ChEBI" id="CHEBI:57856"/>
        <dbReference type="ChEBI" id="CHEBI:59789"/>
        <dbReference type="ChEBI" id="CHEBI:74269"/>
        <dbReference type="ChEBI" id="CHEBI:74481"/>
        <dbReference type="EC" id="2.1.1.171"/>
    </reaction>
</comment>
<evidence type="ECO:0000256" key="1">
    <source>
        <dbReference type="ARBA" id="ARBA00022603"/>
    </source>
</evidence>
<dbReference type="PIRSF" id="PIRSF004553">
    <property type="entry name" value="CHP00095"/>
    <property type="match status" value="1"/>
</dbReference>
<dbReference type="EMBL" id="APND01000007">
    <property type="protein sequence ID" value="MES1930825.1"/>
    <property type="molecule type" value="Genomic_DNA"/>
</dbReference>
<name>A0ABV2B582_9GAMM</name>
<reference evidence="4 5" key="1">
    <citation type="submission" date="2013-03" db="EMBL/GenBank/DDBJ databases">
        <title>Salinisphaera dokdonensis CL-ES53 Genome Sequencing.</title>
        <authorList>
            <person name="Li C."/>
            <person name="Lai Q."/>
            <person name="Shao Z."/>
        </authorList>
    </citation>
    <scope>NUCLEOTIDE SEQUENCE [LARGE SCALE GENOMIC DNA]</scope>
    <source>
        <strain evidence="4 5">CL-ES53</strain>
    </source>
</reference>
<comment type="caution">
    <text evidence="4">The sequence shown here is derived from an EMBL/GenBank/DDBJ whole genome shotgun (WGS) entry which is preliminary data.</text>
</comment>
<dbReference type="PANTHER" id="PTHR43542">
    <property type="entry name" value="METHYLTRANSFERASE"/>
    <property type="match status" value="1"/>
</dbReference>
<keyword evidence="2 3" id="KW-0808">Transferase</keyword>